<dbReference type="OrthoDB" id="7164130at2"/>
<organism evidence="1 2">
    <name type="scientific">Candidatus Cardinium hertigii</name>
    <dbReference type="NCBI Taxonomy" id="247481"/>
    <lineage>
        <taxon>Bacteria</taxon>
        <taxon>Pseudomonadati</taxon>
        <taxon>Bacteroidota</taxon>
        <taxon>Cytophagia</taxon>
        <taxon>Cytophagales</taxon>
        <taxon>Amoebophilaceae</taxon>
        <taxon>Candidatus Cardinium</taxon>
    </lineage>
</organism>
<name>A0A3N2QBJ0_9BACT</name>
<accession>A0A3N2QBJ0</accession>
<dbReference type="AlphaFoldDB" id="A0A3N2QBJ0"/>
<keyword evidence="2" id="KW-1185">Reference proteome</keyword>
<reference evidence="1 2" key="1">
    <citation type="submission" date="2018-09" db="EMBL/GenBank/DDBJ databases">
        <title>Comparative Genomics of Wolbachia-Cardinium Dual Endosymbiosis in a Plant-Parasitic Nematode.</title>
        <authorList>
            <person name="Brown A.M.V."/>
            <person name="Wasala S.K."/>
            <person name="Howe D.K."/>
            <person name="Peetz A.B."/>
            <person name="Zasada I.A."/>
            <person name="Denver D.R."/>
        </authorList>
    </citation>
    <scope>NUCLEOTIDE SEQUENCE [LARGE SCALE GENOMIC DNA]</scope>
    <source>
        <strain evidence="1 2">Pp_1</strain>
    </source>
</reference>
<dbReference type="PROSITE" id="PS51257">
    <property type="entry name" value="PROKAR_LIPOPROTEIN"/>
    <property type="match status" value="1"/>
</dbReference>
<dbReference type="EMBL" id="RARA01000027">
    <property type="protein sequence ID" value="ROT47009.1"/>
    <property type="molecule type" value="Genomic_DNA"/>
</dbReference>
<proteinExistence type="predicted"/>
<dbReference type="RefSeq" id="WP_123663703.1">
    <property type="nucleotide sequence ID" value="NZ_RARA01000027.1"/>
</dbReference>
<dbReference type="Proteomes" id="UP000270927">
    <property type="component" value="Unassembled WGS sequence"/>
</dbReference>
<protein>
    <submittedName>
        <fullName evidence="1">Uncharacterized protein</fullName>
    </submittedName>
</protein>
<gene>
    <name evidence="1" type="ORF">EDM02_05590</name>
</gene>
<sequence length="315" mass="36697">MLQKFLAIIKNLHKVLWGIGLFLLVTSCETFDDLLIKNTYVHYYPEKRAAKKVPIFIKTSYDKEKELFNSYAVIGKSTFTNRPVTAEACIKFGKQVGADMVLLSFGNKQEVTKYVRIAVPDKEISTSTAESTNTLGALSDTLWDHLLDSKRKRITITPKNKEQHQTIYKYINQPYIEIHYDQTVLFLKKTNHLKAPWEYSLKDFISQQNSDASPYVGDWVNYQTGKLTLFATESEYVAFISRDKKYRNKEKRVINKRLKWKNGDIKLRINKNNKQGWYLNSDKIPVCVYIQLNQTHHLEIIDQQTGRLIISLNKT</sequence>
<evidence type="ECO:0000313" key="2">
    <source>
        <dbReference type="Proteomes" id="UP000270927"/>
    </source>
</evidence>
<evidence type="ECO:0000313" key="1">
    <source>
        <dbReference type="EMBL" id="ROT47009.1"/>
    </source>
</evidence>
<comment type="caution">
    <text evidence="1">The sequence shown here is derived from an EMBL/GenBank/DDBJ whole genome shotgun (WGS) entry which is preliminary data.</text>
</comment>